<dbReference type="InterPro" id="IPR034457">
    <property type="entry name" value="Organic_radical-activating"/>
</dbReference>
<accession>A0A645GFU7</accession>
<evidence type="ECO:0000256" key="5">
    <source>
        <dbReference type="ARBA" id="ARBA00023004"/>
    </source>
</evidence>
<evidence type="ECO:0008006" key="8">
    <source>
        <dbReference type="Google" id="ProtNLM"/>
    </source>
</evidence>
<dbReference type="GO" id="GO:0051539">
    <property type="term" value="F:4 iron, 4 sulfur cluster binding"/>
    <property type="evidence" value="ECO:0007669"/>
    <property type="project" value="UniProtKB-KW"/>
</dbReference>
<dbReference type="GO" id="GO:0046872">
    <property type="term" value="F:metal ion binding"/>
    <property type="evidence" value="ECO:0007669"/>
    <property type="project" value="UniProtKB-KW"/>
</dbReference>
<reference evidence="7" key="1">
    <citation type="submission" date="2019-08" db="EMBL/GenBank/DDBJ databases">
        <authorList>
            <person name="Kucharzyk K."/>
            <person name="Murdoch R.W."/>
            <person name="Higgins S."/>
            <person name="Loffler F."/>
        </authorList>
    </citation>
    <scope>NUCLEOTIDE SEQUENCE</scope>
</reference>
<dbReference type="SUPFAM" id="SSF102114">
    <property type="entry name" value="Radical SAM enzymes"/>
    <property type="match status" value="1"/>
</dbReference>
<sequence length="155" mass="17287">MQDKRYREMGGVLQHVLDSIQLAKELGLWVEVVTLVIPGFNDSNEELWDASRFLTSVSPDIPWHVTAYHPDYKMVDAPPTPPTTLQRAAEIGQEAGLKYVYAGNLPGKVGSLEDTFCSSCNHLLIRRRGFGVIENFLTSEGRCPKCNSPLPGVWK</sequence>
<name>A0A645GFU7_9ZZZZ</name>
<dbReference type="Gene3D" id="3.20.20.70">
    <property type="entry name" value="Aldolase class I"/>
    <property type="match status" value="1"/>
</dbReference>
<proteinExistence type="predicted"/>
<evidence type="ECO:0000256" key="2">
    <source>
        <dbReference type="ARBA" id="ARBA00022485"/>
    </source>
</evidence>
<keyword evidence="5" id="KW-0408">Iron</keyword>
<evidence type="ECO:0000256" key="3">
    <source>
        <dbReference type="ARBA" id="ARBA00022691"/>
    </source>
</evidence>
<dbReference type="PANTHER" id="PTHR30352">
    <property type="entry name" value="PYRUVATE FORMATE-LYASE-ACTIVATING ENZYME"/>
    <property type="match status" value="1"/>
</dbReference>
<organism evidence="7">
    <name type="scientific">bioreactor metagenome</name>
    <dbReference type="NCBI Taxonomy" id="1076179"/>
    <lineage>
        <taxon>unclassified sequences</taxon>
        <taxon>metagenomes</taxon>
        <taxon>ecological metagenomes</taxon>
    </lineage>
</organism>
<keyword evidence="4" id="KW-0479">Metal-binding</keyword>
<evidence type="ECO:0000256" key="6">
    <source>
        <dbReference type="ARBA" id="ARBA00023014"/>
    </source>
</evidence>
<dbReference type="PANTHER" id="PTHR30352:SF5">
    <property type="entry name" value="PYRUVATE FORMATE-LYASE 1-ACTIVATING ENZYME"/>
    <property type="match status" value="1"/>
</dbReference>
<comment type="caution">
    <text evidence="7">The sequence shown here is derived from an EMBL/GenBank/DDBJ whole genome shotgun (WGS) entry which is preliminary data.</text>
</comment>
<dbReference type="InterPro" id="IPR013785">
    <property type="entry name" value="Aldolase_TIM"/>
</dbReference>
<keyword evidence="3" id="KW-0949">S-adenosyl-L-methionine</keyword>
<dbReference type="InterPro" id="IPR058240">
    <property type="entry name" value="rSAM_sf"/>
</dbReference>
<keyword evidence="6" id="KW-0411">Iron-sulfur</keyword>
<comment type="cofactor">
    <cofactor evidence="1">
        <name>[4Fe-4S] cluster</name>
        <dbReference type="ChEBI" id="CHEBI:49883"/>
    </cofactor>
</comment>
<evidence type="ECO:0000313" key="7">
    <source>
        <dbReference type="EMBL" id="MPN25787.1"/>
    </source>
</evidence>
<gene>
    <name evidence="7" type="ORF">SDC9_173202</name>
</gene>
<evidence type="ECO:0000256" key="4">
    <source>
        <dbReference type="ARBA" id="ARBA00022723"/>
    </source>
</evidence>
<keyword evidence="2" id="KW-0004">4Fe-4S</keyword>
<dbReference type="EMBL" id="VSSQ01075084">
    <property type="protein sequence ID" value="MPN25787.1"/>
    <property type="molecule type" value="Genomic_DNA"/>
</dbReference>
<protein>
    <recommendedName>
        <fullName evidence="8">Radical SAM core domain-containing protein</fullName>
    </recommendedName>
</protein>
<dbReference type="AlphaFoldDB" id="A0A645GFU7"/>
<evidence type="ECO:0000256" key="1">
    <source>
        <dbReference type="ARBA" id="ARBA00001966"/>
    </source>
</evidence>